<protein>
    <submittedName>
        <fullName evidence="3">DUF927 domain-containing protein</fullName>
    </submittedName>
</protein>
<comment type="caution">
    <text evidence="3">The sequence shown here is derived from an EMBL/GenBank/DDBJ whole genome shotgun (WGS) entry which is preliminary data.</text>
</comment>
<dbReference type="InterPro" id="IPR040538">
    <property type="entry name" value="Cch_HTH"/>
</dbReference>
<reference evidence="3 4" key="1">
    <citation type="submission" date="2023-03" db="EMBL/GenBank/DDBJ databases">
        <title>Bacillus Genome Sequencing.</title>
        <authorList>
            <person name="Dunlap C."/>
        </authorList>
    </citation>
    <scope>NUCLEOTIDE SEQUENCE [LARGE SCALE GENOMIC DNA]</scope>
    <source>
        <strain evidence="3 4">B-4107</strain>
    </source>
</reference>
<evidence type="ECO:0000313" key="4">
    <source>
        <dbReference type="Proteomes" id="UP001341820"/>
    </source>
</evidence>
<keyword evidence="4" id="KW-1185">Reference proteome</keyword>
<organism evidence="3 4">
    <name type="scientific">Shouchella miscanthi</name>
    <dbReference type="NCBI Taxonomy" id="2598861"/>
    <lineage>
        <taxon>Bacteria</taxon>
        <taxon>Bacillati</taxon>
        <taxon>Bacillota</taxon>
        <taxon>Bacilli</taxon>
        <taxon>Bacillales</taxon>
        <taxon>Bacillaceae</taxon>
        <taxon>Shouchella</taxon>
    </lineage>
</organism>
<dbReference type="RefSeq" id="WP_328239308.1">
    <property type="nucleotide sequence ID" value="NZ_JAROAS010000083.1"/>
</dbReference>
<dbReference type="Pfam" id="PF18662">
    <property type="entry name" value="HTH_56"/>
    <property type="match status" value="1"/>
</dbReference>
<dbReference type="Pfam" id="PF06048">
    <property type="entry name" value="DUF927"/>
    <property type="match status" value="1"/>
</dbReference>
<dbReference type="InterPro" id="IPR009270">
    <property type="entry name" value="DUF927"/>
</dbReference>
<proteinExistence type="predicted"/>
<evidence type="ECO:0000313" key="3">
    <source>
        <dbReference type="EMBL" id="MED4130743.1"/>
    </source>
</evidence>
<dbReference type="Proteomes" id="UP001341820">
    <property type="component" value="Unassembled WGS sequence"/>
</dbReference>
<dbReference type="EMBL" id="JAROAS010000083">
    <property type="protein sequence ID" value="MED4130743.1"/>
    <property type="molecule type" value="Genomic_DNA"/>
</dbReference>
<gene>
    <name evidence="3" type="ORF">P5F74_21770</name>
</gene>
<accession>A0ABU6NRD5</accession>
<feature type="domain" description="DUF927" evidence="1">
    <location>
        <begin position="5"/>
        <end position="191"/>
    </location>
</feature>
<evidence type="ECO:0000259" key="2">
    <source>
        <dbReference type="Pfam" id="PF18662"/>
    </source>
</evidence>
<name>A0ABU6NRD5_9BACI</name>
<sequence length="488" mass="54972">MESAQYAKISHSHSNIGWVELEEYLMYRLNEMVSLVNFQSNYEGRMDIKEHGSLIGWLDTVRSHVQGHSPLELSLAIGMSAPLIGLYDMKMDGAYHSLMFHIIGNSSMGKSSAAALAVSPFGRPTNKGLVKNFNGTANALEQHVANNYGVPIVLDETSMHTLTTNQLSTFVYQIADNQGKNRLNKEAEMKDVLMWATTIILTGESSILRETKANVGLRVRLFELNNIAWTQSAEHAEALNAGIQKNYGHAGKIFVESIMRLGLAKIDKMLHECKKELVDALPASNYRERIAGKFAFVLLASKLANDSLQLSLSTSEILRLLVEQEQASLIKRELAESFHQNLKAKIIEYVGHFKINNEKPTTNKSVFGKITIKGSQTSIFLLESAYRKFAEELRITNVDVLLNDLKEKGFLIHDQNKNKKRTRIDGNDVYTICLRYDYNFLNEYISDYKLVESLDSEKVNSVYPRKPKKRPFVESKRDGGSLEVLLNG</sequence>
<feature type="domain" description="Cch helix turn helix" evidence="2">
    <location>
        <begin position="335"/>
        <end position="437"/>
    </location>
</feature>
<evidence type="ECO:0000259" key="1">
    <source>
        <dbReference type="Pfam" id="PF06048"/>
    </source>
</evidence>